<keyword evidence="4" id="KW-1185">Reference proteome</keyword>
<dbReference type="SUPFAM" id="SSF52833">
    <property type="entry name" value="Thioredoxin-like"/>
    <property type="match status" value="1"/>
</dbReference>
<organism evidence="3 4">
    <name type="scientific">Rhodopirellula sallentina SM41</name>
    <dbReference type="NCBI Taxonomy" id="1263870"/>
    <lineage>
        <taxon>Bacteria</taxon>
        <taxon>Pseudomonadati</taxon>
        <taxon>Planctomycetota</taxon>
        <taxon>Planctomycetia</taxon>
        <taxon>Pirellulales</taxon>
        <taxon>Pirellulaceae</taxon>
        <taxon>Rhodopirellula</taxon>
    </lineage>
</organism>
<dbReference type="Proteomes" id="UP000011885">
    <property type="component" value="Unassembled WGS sequence"/>
</dbReference>
<dbReference type="Pfam" id="PF00578">
    <property type="entry name" value="AhpC-TSA"/>
    <property type="match status" value="1"/>
</dbReference>
<keyword evidence="1" id="KW-0175">Coiled coil</keyword>
<feature type="coiled-coil region" evidence="1">
    <location>
        <begin position="152"/>
        <end position="179"/>
    </location>
</feature>
<dbReference type="AlphaFoldDB" id="M5U8L9"/>
<comment type="caution">
    <text evidence="3">The sequence shown here is derived from an EMBL/GenBank/DDBJ whole genome shotgun (WGS) entry which is preliminary data.</text>
</comment>
<evidence type="ECO:0000256" key="1">
    <source>
        <dbReference type="SAM" id="Coils"/>
    </source>
</evidence>
<evidence type="ECO:0000313" key="4">
    <source>
        <dbReference type="Proteomes" id="UP000011885"/>
    </source>
</evidence>
<sequence length="363" mass="41619">MFAAGLVYLTIGTYSPSVSMGAETAADTAAQDSQPFLLQMIRDDAVHQELHLDKSDVERVEQAIAEVDPRWWTSRIKPPQQQQSEIRSLSKQLRSRLESLLDQDQFRRLTELERQAHGTRMVLRADVSSELAITPDQLTRLKVLFEETDAEIASIQKDLKDKKIDAQQAAREMATEQRNERQGLIEILTEDQQSKIGPLVGATFDFSQVKRTYPRAPDFITEGSDWISDEKVEMPELRGKVVAVFFYAFQCINCQRNFPHYKAWHTDMADDGLVVVGIQRPETSAEHDINKVRSAMVEDGFEFPVLFDGDSNNWNAWANTMWPTTYLIDKKGYVRRWWQGEMNWQGTPGEQQMRESIATLLAE</sequence>
<gene>
    <name evidence="3" type="ORF">RSSM_00739</name>
</gene>
<name>M5U8L9_9BACT</name>
<accession>M5U8L9</accession>
<dbReference type="InterPro" id="IPR050553">
    <property type="entry name" value="Thioredoxin_ResA/DsbE_sf"/>
</dbReference>
<dbReference type="InterPro" id="IPR036249">
    <property type="entry name" value="Thioredoxin-like_sf"/>
</dbReference>
<evidence type="ECO:0000313" key="3">
    <source>
        <dbReference type="EMBL" id="EMI57780.1"/>
    </source>
</evidence>
<proteinExistence type="predicted"/>
<dbReference type="EMBL" id="ANOH01000065">
    <property type="protein sequence ID" value="EMI57780.1"/>
    <property type="molecule type" value="Genomic_DNA"/>
</dbReference>
<feature type="domain" description="Thioredoxin" evidence="2">
    <location>
        <begin position="210"/>
        <end position="362"/>
    </location>
</feature>
<dbReference type="PANTHER" id="PTHR42852:SF13">
    <property type="entry name" value="PROTEIN DIPZ"/>
    <property type="match status" value="1"/>
</dbReference>
<dbReference type="GO" id="GO:0016209">
    <property type="term" value="F:antioxidant activity"/>
    <property type="evidence" value="ECO:0007669"/>
    <property type="project" value="InterPro"/>
</dbReference>
<protein>
    <submittedName>
        <fullName evidence="3">Redoxin domain-containing protein</fullName>
    </submittedName>
</protein>
<reference evidence="3 4" key="1">
    <citation type="journal article" date="2013" name="Mar. Genomics">
        <title>Expression of sulfatases in Rhodopirellula baltica and the diversity of sulfatases in the genus Rhodopirellula.</title>
        <authorList>
            <person name="Wegner C.E."/>
            <person name="Richter-Heitmann T."/>
            <person name="Klindworth A."/>
            <person name="Klockow C."/>
            <person name="Richter M."/>
            <person name="Achstetter T."/>
            <person name="Glockner F.O."/>
            <person name="Harder J."/>
        </authorList>
    </citation>
    <scope>NUCLEOTIDE SEQUENCE [LARGE SCALE GENOMIC DNA]</scope>
    <source>
        <strain evidence="3 4">SM41</strain>
    </source>
</reference>
<dbReference type="Gene3D" id="3.40.30.10">
    <property type="entry name" value="Glutaredoxin"/>
    <property type="match status" value="1"/>
</dbReference>
<dbReference type="PROSITE" id="PS51352">
    <property type="entry name" value="THIOREDOXIN_2"/>
    <property type="match status" value="1"/>
</dbReference>
<dbReference type="GO" id="GO:0016491">
    <property type="term" value="F:oxidoreductase activity"/>
    <property type="evidence" value="ECO:0007669"/>
    <property type="project" value="InterPro"/>
</dbReference>
<evidence type="ECO:0000259" key="2">
    <source>
        <dbReference type="PROSITE" id="PS51352"/>
    </source>
</evidence>
<dbReference type="PANTHER" id="PTHR42852">
    <property type="entry name" value="THIOL:DISULFIDE INTERCHANGE PROTEIN DSBE"/>
    <property type="match status" value="1"/>
</dbReference>
<dbReference type="InterPro" id="IPR013766">
    <property type="entry name" value="Thioredoxin_domain"/>
</dbReference>
<dbReference type="PATRIC" id="fig|1263870.3.peg.805"/>
<dbReference type="InterPro" id="IPR000866">
    <property type="entry name" value="AhpC/TSA"/>
</dbReference>